<dbReference type="EMBL" id="AP009247">
    <property type="protein sequence ID" value="BAF61255.1"/>
    <property type="molecule type" value="Genomic_DNA"/>
</dbReference>
<dbReference type="OrthoDB" id="9805754at2"/>
<dbReference type="FunFam" id="3.40.50.720:FF:000190">
    <property type="entry name" value="Pyrroline-5-carboxylate reductase"/>
    <property type="match status" value="1"/>
</dbReference>
<dbReference type="AlphaFoldDB" id="A5CXR7"/>
<comment type="pathway">
    <text evidence="8 11">Amino-acid biosynthesis; L-proline biosynthesis; L-proline from L-glutamate 5-semialdehyde: step 1/1.</text>
</comment>
<evidence type="ECO:0000256" key="6">
    <source>
        <dbReference type="ARBA" id="ARBA00022857"/>
    </source>
</evidence>
<comment type="similarity">
    <text evidence="2 8 11">Belongs to the pyrroline-5-carboxylate reductase family.</text>
</comment>
<feature type="domain" description="Pyrroline-5-carboxylate reductase catalytic N-terminal" evidence="12">
    <location>
        <begin position="6"/>
        <end position="99"/>
    </location>
</feature>
<dbReference type="PANTHER" id="PTHR11645:SF0">
    <property type="entry name" value="PYRROLINE-5-CARBOXYLATE REDUCTASE 3"/>
    <property type="match status" value="1"/>
</dbReference>
<keyword evidence="7 8" id="KW-0560">Oxidoreductase</keyword>
<comment type="subcellular location">
    <subcellularLocation>
        <location evidence="1 8">Cytoplasm</location>
    </subcellularLocation>
</comment>
<evidence type="ECO:0000313" key="15">
    <source>
        <dbReference type="Proteomes" id="UP000000247"/>
    </source>
</evidence>
<evidence type="ECO:0000259" key="12">
    <source>
        <dbReference type="Pfam" id="PF03807"/>
    </source>
</evidence>
<dbReference type="GO" id="GO:0005737">
    <property type="term" value="C:cytoplasm"/>
    <property type="evidence" value="ECO:0007669"/>
    <property type="project" value="UniProtKB-SubCell"/>
</dbReference>
<keyword evidence="6 8" id="KW-0521">NADP</keyword>
<dbReference type="Pfam" id="PF14748">
    <property type="entry name" value="P5CR_dimer"/>
    <property type="match status" value="1"/>
</dbReference>
<comment type="catalytic activity">
    <reaction evidence="8 11">
        <text>L-proline + NADP(+) = (S)-1-pyrroline-5-carboxylate + NADPH + 2 H(+)</text>
        <dbReference type="Rhea" id="RHEA:14109"/>
        <dbReference type="ChEBI" id="CHEBI:15378"/>
        <dbReference type="ChEBI" id="CHEBI:17388"/>
        <dbReference type="ChEBI" id="CHEBI:57783"/>
        <dbReference type="ChEBI" id="CHEBI:58349"/>
        <dbReference type="ChEBI" id="CHEBI:60039"/>
        <dbReference type="EC" id="1.5.1.2"/>
    </reaction>
</comment>
<evidence type="ECO:0000256" key="10">
    <source>
        <dbReference type="PIRSR" id="PIRSR000193-1"/>
    </source>
</evidence>
<dbReference type="SUPFAM" id="SSF48179">
    <property type="entry name" value="6-phosphogluconate dehydrogenase C-terminal domain-like"/>
    <property type="match status" value="1"/>
</dbReference>
<dbReference type="InterPro" id="IPR029036">
    <property type="entry name" value="P5CR_dimer"/>
</dbReference>
<dbReference type="Pfam" id="PF03807">
    <property type="entry name" value="F420_oxidored"/>
    <property type="match status" value="1"/>
</dbReference>
<dbReference type="FunFam" id="1.10.3730.10:FF:000001">
    <property type="entry name" value="Pyrroline-5-carboxylate reductase"/>
    <property type="match status" value="1"/>
</dbReference>
<evidence type="ECO:0000256" key="2">
    <source>
        <dbReference type="ARBA" id="ARBA00005525"/>
    </source>
</evidence>
<dbReference type="InterPro" id="IPR000304">
    <property type="entry name" value="Pyrroline-COOH_reductase"/>
</dbReference>
<evidence type="ECO:0000256" key="8">
    <source>
        <dbReference type="HAMAP-Rule" id="MF_01925"/>
    </source>
</evidence>
<dbReference type="InterPro" id="IPR036291">
    <property type="entry name" value="NAD(P)-bd_dom_sf"/>
</dbReference>
<dbReference type="InterPro" id="IPR028939">
    <property type="entry name" value="P5C_Rdtase_cat_N"/>
</dbReference>
<dbReference type="InterPro" id="IPR053790">
    <property type="entry name" value="P5CR-like_CS"/>
</dbReference>
<dbReference type="NCBIfam" id="TIGR00112">
    <property type="entry name" value="proC"/>
    <property type="match status" value="1"/>
</dbReference>
<feature type="binding site" evidence="10">
    <location>
        <begin position="9"/>
        <end position="14"/>
    </location>
    <ligand>
        <name>NADP(+)</name>
        <dbReference type="ChEBI" id="CHEBI:58349"/>
    </ligand>
</feature>
<dbReference type="SUPFAM" id="SSF51735">
    <property type="entry name" value="NAD(P)-binding Rossmann-fold domains"/>
    <property type="match status" value="1"/>
</dbReference>
<dbReference type="EC" id="1.5.1.2" evidence="8 9"/>
<dbReference type="InterPro" id="IPR008927">
    <property type="entry name" value="6-PGluconate_DH-like_C_sf"/>
</dbReference>
<gene>
    <name evidence="8 14" type="primary">proC</name>
    <name evidence="14" type="ordered locus">COSY_0121</name>
</gene>
<keyword evidence="15" id="KW-1185">Reference proteome</keyword>
<dbReference type="Gene3D" id="3.40.50.720">
    <property type="entry name" value="NAD(P)-binding Rossmann-like Domain"/>
    <property type="match status" value="1"/>
</dbReference>
<sequence>MQNSLIGFIGAGNMTHAIISGLINNNTNHNQIKISDTNEALLLLRKTEFNIEIFTDNTKLATQCSTIIFAVKPQVLSSVCKNLKNKLTTNTLIISIAAGVRSHDIERWLGGNQAIIRTMPNTPALLNQGITGLFANKQVSNKQKFLAENILNSVGECLWVNDEYLLNAITAVSGSGPAYFFLMLESMTKAGVTLGLDEVVAQKLSIQTALGASMMASRSKDSPQQLRNKVTSKNGTTQAAIESLQNQDFEIIIAHAIRAASDKSNKIGIELSNDE</sequence>
<keyword evidence="5 8" id="KW-0641">Proline biosynthesis</keyword>
<dbReference type="PIRSF" id="PIRSF000193">
    <property type="entry name" value="Pyrrol-5-carb_rd"/>
    <property type="match status" value="1"/>
</dbReference>
<dbReference type="RefSeq" id="WP_011929525.1">
    <property type="nucleotide sequence ID" value="NC_009465.1"/>
</dbReference>
<reference evidence="15" key="1">
    <citation type="journal article" date="2007" name="Curr. Biol.">
        <title>Reduced genome of the thioautotrophic intracellular symbiont in a deep-sea clam, Calyptogena okutanii.</title>
        <authorList>
            <person name="Kuwahara H."/>
            <person name="Yoshida T."/>
            <person name="Takaki Y."/>
            <person name="Shimamura S."/>
            <person name="Nishi S."/>
            <person name="Harada M."/>
            <person name="Matsuyama K."/>
            <person name="Takishita K."/>
            <person name="Kawato M."/>
            <person name="Uematsu K."/>
            <person name="Fujiwara Y."/>
            <person name="Sato T."/>
            <person name="Kato C."/>
            <person name="Kitagawa M."/>
            <person name="Kato I."/>
            <person name="Maruyama T."/>
        </authorList>
    </citation>
    <scope>NUCLEOTIDE SEQUENCE [LARGE SCALE GENOMIC DNA]</scope>
    <source>
        <strain evidence="15">HA</strain>
    </source>
</reference>
<dbReference type="GO" id="GO:0004735">
    <property type="term" value="F:pyrroline-5-carboxylate reductase activity"/>
    <property type="evidence" value="ECO:0007669"/>
    <property type="project" value="UniProtKB-UniRule"/>
</dbReference>
<proteinExistence type="inferred from homology"/>
<dbReference type="HOGENOM" id="CLU_042344_0_1_6"/>
<dbReference type="Proteomes" id="UP000000247">
    <property type="component" value="Chromosome"/>
</dbReference>
<keyword evidence="3 8" id="KW-0963">Cytoplasm</keyword>
<keyword evidence="4 8" id="KW-0028">Amino-acid biosynthesis</keyword>
<feature type="binding site" evidence="10">
    <location>
        <position position="35"/>
    </location>
    <ligand>
        <name>NADP(+)</name>
        <dbReference type="ChEBI" id="CHEBI:58349"/>
    </ligand>
</feature>
<dbReference type="HAMAP" id="MF_01925">
    <property type="entry name" value="P5C_reductase"/>
    <property type="match status" value="1"/>
</dbReference>
<evidence type="ECO:0000256" key="11">
    <source>
        <dbReference type="RuleBase" id="RU003903"/>
    </source>
</evidence>
<feature type="binding site" evidence="10">
    <location>
        <begin position="70"/>
        <end position="73"/>
    </location>
    <ligand>
        <name>NADP(+)</name>
        <dbReference type="ChEBI" id="CHEBI:58349"/>
    </ligand>
</feature>
<dbReference type="KEGG" id="vok:COSY_0121"/>
<evidence type="ECO:0000256" key="9">
    <source>
        <dbReference type="NCBIfam" id="TIGR00112"/>
    </source>
</evidence>
<comment type="function">
    <text evidence="8">Catalyzes the reduction of 1-pyrroline-5-carboxylate (PCA) to L-proline.</text>
</comment>
<evidence type="ECO:0000256" key="4">
    <source>
        <dbReference type="ARBA" id="ARBA00022605"/>
    </source>
</evidence>
<dbReference type="PROSITE" id="PS00521">
    <property type="entry name" value="P5CR"/>
    <property type="match status" value="1"/>
</dbReference>
<dbReference type="eggNOG" id="COG0345">
    <property type="taxonomic scope" value="Bacteria"/>
</dbReference>
<name>A5CXR7_VESOH</name>
<feature type="domain" description="Pyrroline-5-carboxylate reductase dimerisation" evidence="13">
    <location>
        <begin position="163"/>
        <end position="266"/>
    </location>
</feature>
<evidence type="ECO:0000256" key="5">
    <source>
        <dbReference type="ARBA" id="ARBA00022650"/>
    </source>
</evidence>
<comment type="catalytic activity">
    <reaction evidence="8">
        <text>L-proline + NAD(+) = (S)-1-pyrroline-5-carboxylate + NADH + 2 H(+)</text>
        <dbReference type="Rhea" id="RHEA:14105"/>
        <dbReference type="ChEBI" id="CHEBI:15378"/>
        <dbReference type="ChEBI" id="CHEBI:17388"/>
        <dbReference type="ChEBI" id="CHEBI:57540"/>
        <dbReference type="ChEBI" id="CHEBI:57945"/>
        <dbReference type="ChEBI" id="CHEBI:60039"/>
        <dbReference type="EC" id="1.5.1.2"/>
    </reaction>
</comment>
<dbReference type="UniPathway" id="UPA00098">
    <property type="reaction ID" value="UER00361"/>
</dbReference>
<organism evidence="14 15">
    <name type="scientific">Vesicomyosocius okutanii subsp. Calyptogena okutanii (strain HA)</name>
    <dbReference type="NCBI Taxonomy" id="412965"/>
    <lineage>
        <taxon>Bacteria</taxon>
        <taxon>Pseudomonadati</taxon>
        <taxon>Pseudomonadota</taxon>
        <taxon>Gammaproteobacteria</taxon>
        <taxon>Candidatus Pseudothioglobaceae</taxon>
        <taxon>Candidatus Vesicomyidisocius</taxon>
    </lineage>
</organism>
<dbReference type="Gene3D" id="1.10.3730.10">
    <property type="entry name" value="ProC C-terminal domain-like"/>
    <property type="match status" value="1"/>
</dbReference>
<accession>A5CXR7</accession>
<feature type="binding site" evidence="10">
    <location>
        <position position="57"/>
    </location>
    <ligand>
        <name>NADPH</name>
        <dbReference type="ChEBI" id="CHEBI:57783"/>
    </ligand>
</feature>
<evidence type="ECO:0000256" key="3">
    <source>
        <dbReference type="ARBA" id="ARBA00022490"/>
    </source>
</evidence>
<dbReference type="PANTHER" id="PTHR11645">
    <property type="entry name" value="PYRROLINE-5-CARBOXYLATE REDUCTASE"/>
    <property type="match status" value="1"/>
</dbReference>
<protein>
    <recommendedName>
        <fullName evidence="8 9">Pyrroline-5-carboxylate reductase</fullName>
        <shortName evidence="8">P5C reductase</shortName>
        <shortName evidence="8">P5CR</shortName>
        <ecNumber evidence="8 9">1.5.1.2</ecNumber>
    </recommendedName>
    <alternativeName>
        <fullName evidence="8">PCA reductase</fullName>
    </alternativeName>
</protein>
<dbReference type="GO" id="GO:0055129">
    <property type="term" value="P:L-proline biosynthetic process"/>
    <property type="evidence" value="ECO:0007669"/>
    <property type="project" value="UniProtKB-UniRule"/>
</dbReference>
<evidence type="ECO:0000256" key="1">
    <source>
        <dbReference type="ARBA" id="ARBA00004496"/>
    </source>
</evidence>
<evidence type="ECO:0000259" key="13">
    <source>
        <dbReference type="Pfam" id="PF14748"/>
    </source>
</evidence>
<evidence type="ECO:0000256" key="7">
    <source>
        <dbReference type="ARBA" id="ARBA00023002"/>
    </source>
</evidence>
<dbReference type="STRING" id="412965.COSY_0121"/>
<evidence type="ECO:0000313" key="14">
    <source>
        <dbReference type="EMBL" id="BAF61255.1"/>
    </source>
</evidence>